<dbReference type="GO" id="GO:0005886">
    <property type="term" value="C:plasma membrane"/>
    <property type="evidence" value="ECO:0007669"/>
    <property type="project" value="UniProtKB-SubCell"/>
</dbReference>
<dbReference type="OrthoDB" id="145388at2"/>
<feature type="transmembrane region" description="Helical" evidence="6">
    <location>
        <begin position="202"/>
        <end position="222"/>
    </location>
</feature>
<sequence>MSDARPPLSSCPSAATATAGADAPTVQDTASPDTHVVSLVTSLSRANLAAQFSEQMTLAVIPIVAVIALRASAEQTVGAALSVYGFGMVCGAMGYARIAQRLSFGRQILLGPVCAAVAALTLASTSVLSVGDKHGVAHALVFIAFFLFGFGPIVWTISTTSLRQVVTPGGLNARVSAATMTATFGARPLGAFLSAWVASSLGIKACLIAMVLGFALQLTIILRSPAARLRTLSASVAVVS</sequence>
<evidence type="ECO:0000256" key="1">
    <source>
        <dbReference type="ARBA" id="ARBA00004651"/>
    </source>
</evidence>
<dbReference type="PANTHER" id="PTHR23513">
    <property type="entry name" value="INTEGRAL MEMBRANE EFFLUX PROTEIN-RELATED"/>
    <property type="match status" value="1"/>
</dbReference>
<proteinExistence type="predicted"/>
<dbReference type="InterPro" id="IPR036259">
    <property type="entry name" value="MFS_trans_sf"/>
</dbReference>
<gene>
    <name evidence="7" type="ORF">MB84_26365</name>
</gene>
<dbReference type="PANTHER" id="PTHR23513:SF6">
    <property type="entry name" value="MAJOR FACILITATOR SUPERFAMILY ASSOCIATED DOMAIN-CONTAINING PROTEIN"/>
    <property type="match status" value="1"/>
</dbReference>
<evidence type="ECO:0000256" key="4">
    <source>
        <dbReference type="ARBA" id="ARBA00022989"/>
    </source>
</evidence>
<organism evidence="7 8">
    <name type="scientific">Pandoraea oxalativorans</name>
    <dbReference type="NCBI Taxonomy" id="573737"/>
    <lineage>
        <taxon>Bacteria</taxon>
        <taxon>Pseudomonadati</taxon>
        <taxon>Pseudomonadota</taxon>
        <taxon>Betaproteobacteria</taxon>
        <taxon>Burkholderiales</taxon>
        <taxon>Burkholderiaceae</taxon>
        <taxon>Pandoraea</taxon>
    </lineage>
</organism>
<feature type="transmembrane region" description="Helical" evidence="6">
    <location>
        <begin position="108"/>
        <end position="130"/>
    </location>
</feature>
<dbReference type="SUPFAM" id="SSF103473">
    <property type="entry name" value="MFS general substrate transporter"/>
    <property type="match status" value="1"/>
</dbReference>
<evidence type="ECO:0000313" key="7">
    <source>
        <dbReference type="EMBL" id="ANJ87096.1"/>
    </source>
</evidence>
<comment type="subcellular location">
    <subcellularLocation>
        <location evidence="1">Cell membrane</location>
        <topology evidence="1">Multi-pass membrane protein</topology>
    </subcellularLocation>
</comment>
<feature type="transmembrane region" description="Helical" evidence="6">
    <location>
        <begin position="77"/>
        <end position="96"/>
    </location>
</feature>
<evidence type="ECO:0000256" key="6">
    <source>
        <dbReference type="SAM" id="Phobius"/>
    </source>
</evidence>
<keyword evidence="4 6" id="KW-1133">Transmembrane helix</keyword>
<dbReference type="RefSeq" id="WP_052653093.1">
    <property type="nucleotide sequence ID" value="NZ_CP011253.3"/>
</dbReference>
<dbReference type="Gene3D" id="1.20.1250.20">
    <property type="entry name" value="MFS general substrate transporter like domains"/>
    <property type="match status" value="1"/>
</dbReference>
<keyword evidence="8" id="KW-1185">Reference proteome</keyword>
<name>A0A192B126_9BURK</name>
<accession>A0A192B126</accession>
<dbReference type="AlphaFoldDB" id="A0A192B126"/>
<keyword evidence="5 6" id="KW-0472">Membrane</keyword>
<evidence type="ECO:0000313" key="8">
    <source>
        <dbReference type="Proteomes" id="UP000035050"/>
    </source>
</evidence>
<protein>
    <submittedName>
        <fullName evidence="7">Uncharacterized protein</fullName>
    </submittedName>
</protein>
<dbReference type="KEGG" id="pox:MB84_26365"/>
<feature type="transmembrane region" description="Helical" evidence="6">
    <location>
        <begin position="136"/>
        <end position="155"/>
    </location>
</feature>
<evidence type="ECO:0000256" key="5">
    <source>
        <dbReference type="ARBA" id="ARBA00023136"/>
    </source>
</evidence>
<dbReference type="Proteomes" id="UP000035050">
    <property type="component" value="Chromosome"/>
</dbReference>
<reference evidence="7" key="1">
    <citation type="submission" date="2016-06" db="EMBL/GenBank/DDBJ databases">
        <title>Pandoraea oxalativorans DSM 23570 Genome Sequencing.</title>
        <authorList>
            <person name="Ee R."/>
            <person name="Lim Y.-L."/>
            <person name="Yong D."/>
            <person name="Yin W.-F."/>
            <person name="Chan K.-G."/>
        </authorList>
    </citation>
    <scope>NUCLEOTIDE SEQUENCE</scope>
    <source>
        <strain evidence="7">DSM 23570</strain>
    </source>
</reference>
<keyword evidence="3 6" id="KW-0812">Transmembrane</keyword>
<feature type="transmembrane region" description="Helical" evidence="6">
    <location>
        <begin position="52"/>
        <end position="71"/>
    </location>
</feature>
<dbReference type="EMBL" id="CP011253">
    <property type="protein sequence ID" value="ANJ87096.1"/>
    <property type="molecule type" value="Genomic_DNA"/>
</dbReference>
<evidence type="ECO:0000256" key="3">
    <source>
        <dbReference type="ARBA" id="ARBA00022692"/>
    </source>
</evidence>
<keyword evidence="2" id="KW-1003">Cell membrane</keyword>
<evidence type="ECO:0000256" key="2">
    <source>
        <dbReference type="ARBA" id="ARBA00022475"/>
    </source>
</evidence>